<dbReference type="PRINTS" id="PR01007">
    <property type="entry name" value="FLGHOOKFLIK"/>
</dbReference>
<keyword evidence="7" id="KW-1185">Reference proteome</keyword>
<evidence type="ECO:0000256" key="1">
    <source>
        <dbReference type="ARBA" id="ARBA00003944"/>
    </source>
</evidence>
<evidence type="ECO:0000256" key="4">
    <source>
        <dbReference type="SAM" id="MobiDB-lite"/>
    </source>
</evidence>
<dbReference type="InterPro" id="IPR052563">
    <property type="entry name" value="FliK"/>
</dbReference>
<feature type="domain" description="Flagellar hook-length control protein-like C-terminal" evidence="5">
    <location>
        <begin position="268"/>
        <end position="347"/>
    </location>
</feature>
<feature type="compositionally biased region" description="Low complexity" evidence="4">
    <location>
        <begin position="229"/>
        <end position="247"/>
    </location>
</feature>
<dbReference type="PANTHER" id="PTHR37533">
    <property type="entry name" value="FLAGELLAR HOOK-LENGTH CONTROL PROTEIN"/>
    <property type="match status" value="1"/>
</dbReference>
<dbReference type="InterPro" id="IPR038610">
    <property type="entry name" value="FliK-like_C_sf"/>
</dbReference>
<organism evidence="6 7">
    <name type="scientific">Martelella alba</name>
    <dbReference type="NCBI Taxonomy" id="2590451"/>
    <lineage>
        <taxon>Bacteria</taxon>
        <taxon>Pseudomonadati</taxon>
        <taxon>Pseudomonadota</taxon>
        <taxon>Alphaproteobacteria</taxon>
        <taxon>Hyphomicrobiales</taxon>
        <taxon>Aurantimonadaceae</taxon>
        <taxon>Martelella</taxon>
    </lineage>
</organism>
<comment type="similarity">
    <text evidence="2">Belongs to the FliK family.</text>
</comment>
<feature type="region of interest" description="Disordered" evidence="4">
    <location>
        <begin position="220"/>
        <end position="247"/>
    </location>
</feature>
<dbReference type="Gene3D" id="3.30.750.140">
    <property type="match status" value="1"/>
</dbReference>
<feature type="compositionally biased region" description="Basic and acidic residues" evidence="4">
    <location>
        <begin position="154"/>
        <end position="169"/>
    </location>
</feature>
<evidence type="ECO:0000313" key="6">
    <source>
        <dbReference type="EMBL" id="TKI08364.1"/>
    </source>
</evidence>
<feature type="region of interest" description="Disordered" evidence="4">
    <location>
        <begin position="153"/>
        <end position="203"/>
    </location>
</feature>
<keyword evidence="3" id="KW-1005">Bacterial flagellum biogenesis</keyword>
<evidence type="ECO:0000256" key="2">
    <source>
        <dbReference type="ARBA" id="ARBA00009149"/>
    </source>
</evidence>
<sequence>MREERQAAQDTAVSDKTAATGDSDAQQANAVDPGKATTQQQTGQPDPALDGNAAQALMALLAQAAAGATTGGAVADSAASGGTVGANDKGGAGVNALTAAAVSAAGNSAPQQPDIAAASGASTADGATANAAKRAIPAVLPAGAKAAAGIVDTGQKDKTASDGTADKNAAKTADTSGGAASTAQTADTGGNTSTVGGPTQTAEVPTFTLKKAAVAVMDETSSSRIDAQPAATPSLSAAGTSAGTTPTPASALISAQLGSDEWQQAIGQQVIMYSRNGQQNAELRLHPESLGTVQISLQVDTNNQMQIHLASGHSQVRAALEDALPQLRAALAGSGINLGQSSVGGESMPNWTASGQDTSTGGRSSDAFTLNAIAGTADNGIMPTASAVVSRNIGIDTFA</sequence>
<dbReference type="EMBL" id="SZPQ01000002">
    <property type="protein sequence ID" value="TKI08364.1"/>
    <property type="molecule type" value="Genomic_DNA"/>
</dbReference>
<evidence type="ECO:0000313" key="7">
    <source>
        <dbReference type="Proteomes" id="UP000305202"/>
    </source>
</evidence>
<gene>
    <name evidence="6" type="ORF">FCN80_03820</name>
</gene>
<comment type="caution">
    <text evidence="6">The sequence shown here is derived from an EMBL/GenBank/DDBJ whole genome shotgun (WGS) entry which is preliminary data.</text>
</comment>
<comment type="function">
    <text evidence="1">Controls the length of the flagellar hook.</text>
</comment>
<dbReference type="CDD" id="cd17470">
    <property type="entry name" value="T3SS_Flik_C"/>
    <property type="match status" value="1"/>
</dbReference>
<protein>
    <recommendedName>
        <fullName evidence="5">Flagellar hook-length control protein-like C-terminal domain-containing protein</fullName>
    </recommendedName>
</protein>
<dbReference type="InterPro" id="IPR001635">
    <property type="entry name" value="Flag_hook_Flik"/>
</dbReference>
<name>A0ABY2SVA3_9HYPH</name>
<dbReference type="Pfam" id="PF02120">
    <property type="entry name" value="Flg_hook"/>
    <property type="match status" value="1"/>
</dbReference>
<proteinExistence type="inferred from homology"/>
<evidence type="ECO:0000256" key="3">
    <source>
        <dbReference type="ARBA" id="ARBA00022795"/>
    </source>
</evidence>
<accession>A0ABY2SVA3</accession>
<feature type="compositionally biased region" description="Polar residues" evidence="4">
    <location>
        <begin position="191"/>
        <end position="203"/>
    </location>
</feature>
<feature type="region of interest" description="Disordered" evidence="4">
    <location>
        <begin position="342"/>
        <end position="363"/>
    </location>
</feature>
<dbReference type="PANTHER" id="PTHR37533:SF2">
    <property type="entry name" value="FLAGELLAR HOOK-LENGTH CONTROL PROTEIN"/>
    <property type="match status" value="1"/>
</dbReference>
<evidence type="ECO:0000259" key="5">
    <source>
        <dbReference type="Pfam" id="PF02120"/>
    </source>
</evidence>
<feature type="compositionally biased region" description="Low complexity" evidence="4">
    <location>
        <begin position="170"/>
        <end position="190"/>
    </location>
</feature>
<dbReference type="InterPro" id="IPR021136">
    <property type="entry name" value="Flagellar_hook_control-like_C"/>
</dbReference>
<reference evidence="6 7" key="1">
    <citation type="submission" date="2019-04" db="EMBL/GenBank/DDBJ databases">
        <authorList>
            <person name="Li M."/>
            <person name="Gao C."/>
        </authorList>
    </citation>
    <scope>NUCLEOTIDE SEQUENCE [LARGE SCALE GENOMIC DNA]</scope>
    <source>
        <strain evidence="6 7">BGMRC 2031</strain>
    </source>
</reference>
<dbReference type="Proteomes" id="UP000305202">
    <property type="component" value="Unassembled WGS sequence"/>
</dbReference>
<feature type="region of interest" description="Disordered" evidence="4">
    <location>
        <begin position="1"/>
        <end position="50"/>
    </location>
</feature>